<dbReference type="EMBL" id="JBJUIK010000004">
    <property type="protein sequence ID" value="KAL3528946.1"/>
    <property type="molecule type" value="Genomic_DNA"/>
</dbReference>
<organism evidence="1 2">
    <name type="scientific">Cinchona calisaya</name>
    <dbReference type="NCBI Taxonomy" id="153742"/>
    <lineage>
        <taxon>Eukaryota</taxon>
        <taxon>Viridiplantae</taxon>
        <taxon>Streptophyta</taxon>
        <taxon>Embryophyta</taxon>
        <taxon>Tracheophyta</taxon>
        <taxon>Spermatophyta</taxon>
        <taxon>Magnoliopsida</taxon>
        <taxon>eudicotyledons</taxon>
        <taxon>Gunneridae</taxon>
        <taxon>Pentapetalae</taxon>
        <taxon>asterids</taxon>
        <taxon>lamiids</taxon>
        <taxon>Gentianales</taxon>
        <taxon>Rubiaceae</taxon>
        <taxon>Cinchonoideae</taxon>
        <taxon>Cinchoneae</taxon>
        <taxon>Cinchona</taxon>
    </lineage>
</organism>
<sequence length="272" mass="28872">MAINGVSKEKQLLAGKAEVCSRQSSSAKQQQGLVTSFDESSSRGMIAHIEMDSKKVVEFGNEIVAFPHGFGAAPQTFNITAVNNQELATEANITRQSDEGQVAITQHTSTAILELDVEVATLHVCAIGTAQEEEFAAVFQEEKMNSTSCIDVSVAALTCRKETLTPQSKSDVTAATDSPHGVVSALIGSNKDPKQVQQKRAMTPFFVTCDGKIVLAMAAASTFHKFTAAPPQKSQATLAKDLSIDVPKLAKKKGKNIATQGVGNFSKVVKST</sequence>
<name>A0ABD3AAW1_9GENT</name>
<accession>A0ABD3AAW1</accession>
<comment type="caution">
    <text evidence="1">The sequence shown here is derived from an EMBL/GenBank/DDBJ whole genome shotgun (WGS) entry which is preliminary data.</text>
</comment>
<protein>
    <submittedName>
        <fullName evidence="1">Uncharacterized protein</fullName>
    </submittedName>
</protein>
<dbReference type="Proteomes" id="UP001630127">
    <property type="component" value="Unassembled WGS sequence"/>
</dbReference>
<reference evidence="1 2" key="1">
    <citation type="submission" date="2024-11" db="EMBL/GenBank/DDBJ databases">
        <title>A near-complete genome assembly of Cinchona calisaya.</title>
        <authorList>
            <person name="Lian D.C."/>
            <person name="Zhao X.W."/>
            <person name="Wei L."/>
        </authorList>
    </citation>
    <scope>NUCLEOTIDE SEQUENCE [LARGE SCALE GENOMIC DNA]</scope>
    <source>
        <tissue evidence="1">Nenye</tissue>
    </source>
</reference>
<dbReference type="AlphaFoldDB" id="A0ABD3AAW1"/>
<proteinExistence type="predicted"/>
<evidence type="ECO:0000313" key="1">
    <source>
        <dbReference type="EMBL" id="KAL3528946.1"/>
    </source>
</evidence>
<keyword evidence="2" id="KW-1185">Reference proteome</keyword>
<gene>
    <name evidence="1" type="ORF">ACH5RR_008268</name>
</gene>
<evidence type="ECO:0000313" key="2">
    <source>
        <dbReference type="Proteomes" id="UP001630127"/>
    </source>
</evidence>